<evidence type="ECO:0000313" key="2">
    <source>
        <dbReference type="Proteomes" id="UP001208651"/>
    </source>
</evidence>
<dbReference type="AlphaFoldDB" id="A0AAW5RNK7"/>
<dbReference type="InterPro" id="IPR029033">
    <property type="entry name" value="His_PPase_superfam"/>
</dbReference>
<organism evidence="1 2">
    <name type="scientific">Aeromonas media</name>
    <dbReference type="NCBI Taxonomy" id="651"/>
    <lineage>
        <taxon>Bacteria</taxon>
        <taxon>Pseudomonadati</taxon>
        <taxon>Pseudomonadota</taxon>
        <taxon>Gammaproteobacteria</taxon>
        <taxon>Aeromonadales</taxon>
        <taxon>Aeromonadaceae</taxon>
        <taxon>Aeromonas</taxon>
    </lineage>
</organism>
<gene>
    <name evidence="1" type="ORF">LZT28_17790</name>
</gene>
<dbReference type="Gene3D" id="3.40.50.1240">
    <property type="entry name" value="Phosphoglycerate mutase-like"/>
    <property type="match status" value="1"/>
</dbReference>
<dbReference type="Pfam" id="PF00300">
    <property type="entry name" value="His_Phos_1"/>
    <property type="match status" value="1"/>
</dbReference>
<sequence>MSRKIILMRHGQPKLAATDKMSALEMKDWIEQYDSSDITKHPVPEASKRLAATAKVIVSSNLPRALTSVQALGLKPALVDGLFREAPLPYGHWRLPRLSPFVWAFILRILWLWGYSHGVESVGTAKRRASTAAQRLQCLASEGPVLLLGHGFMNRMIARQLEADGWARQTGNGSQYWGAIVYQNDSI</sequence>
<name>A0AAW5RNK7_AERME</name>
<proteinExistence type="predicted"/>
<dbReference type="SUPFAM" id="SSF53254">
    <property type="entry name" value="Phosphoglycerate mutase-like"/>
    <property type="match status" value="1"/>
</dbReference>
<accession>A0AAW5RNK7</accession>
<dbReference type="RefSeq" id="WP_042649995.1">
    <property type="nucleotide sequence ID" value="NZ_CAWMGL010000176.1"/>
</dbReference>
<reference evidence="1" key="1">
    <citation type="submission" date="2022-01" db="EMBL/GenBank/DDBJ databases">
        <title>Comparison of Fish pathogen Aeromonas spp.</title>
        <authorList>
            <person name="Dubey S."/>
            <person name="Sorum H."/>
            <person name="Munangandu H.M."/>
        </authorList>
    </citation>
    <scope>NUCLEOTIDE SEQUENCE</scope>
    <source>
        <strain evidence="1">SD/21-15</strain>
    </source>
</reference>
<dbReference type="Proteomes" id="UP001208651">
    <property type="component" value="Unassembled WGS sequence"/>
</dbReference>
<comment type="caution">
    <text evidence="1">The sequence shown here is derived from an EMBL/GenBank/DDBJ whole genome shotgun (WGS) entry which is preliminary data.</text>
</comment>
<dbReference type="EMBL" id="JAJVCY010000041">
    <property type="protein sequence ID" value="MCV3290067.1"/>
    <property type="molecule type" value="Genomic_DNA"/>
</dbReference>
<protein>
    <submittedName>
        <fullName evidence="1">Histidine phosphatase family protein</fullName>
    </submittedName>
</protein>
<evidence type="ECO:0000313" key="1">
    <source>
        <dbReference type="EMBL" id="MCV3290067.1"/>
    </source>
</evidence>
<dbReference type="InterPro" id="IPR013078">
    <property type="entry name" value="His_Pase_superF_clade-1"/>
</dbReference>